<dbReference type="CDD" id="cd17246">
    <property type="entry name" value="RMtype1_S_SonII-TRD2-CR2_like"/>
    <property type="match status" value="1"/>
</dbReference>
<dbReference type="REBASE" id="44442">
    <property type="entry name" value="S.PvoV453ORF25358P"/>
</dbReference>
<name>A0A2R9SPQ9_9BACL</name>
<accession>A0A2R9SPQ9</accession>
<evidence type="ECO:0000313" key="5">
    <source>
        <dbReference type="EMBL" id="EFU39348.1"/>
    </source>
</evidence>
<dbReference type="Proteomes" id="UP000003094">
    <property type="component" value="Unassembled WGS sequence"/>
</dbReference>
<dbReference type="KEGG" id="pvo:PVOR_25363"/>
<dbReference type="GO" id="GO:0009307">
    <property type="term" value="P:DNA restriction-modification system"/>
    <property type="evidence" value="ECO:0007669"/>
    <property type="project" value="UniProtKB-KW"/>
</dbReference>
<dbReference type="PANTHER" id="PTHR30408:SF12">
    <property type="entry name" value="TYPE I RESTRICTION ENZYME MJAVIII SPECIFICITY SUBUNIT"/>
    <property type="match status" value="1"/>
</dbReference>
<dbReference type="CDD" id="cd17267">
    <property type="entry name" value="RMtype1_S_EcoAO83I-TRD1-CR1_like"/>
    <property type="match status" value="1"/>
</dbReference>
<organism evidence="5 6">
    <name type="scientific">Paenibacillus vortex V453</name>
    <dbReference type="NCBI Taxonomy" id="715225"/>
    <lineage>
        <taxon>Bacteria</taxon>
        <taxon>Bacillati</taxon>
        <taxon>Bacillota</taxon>
        <taxon>Bacilli</taxon>
        <taxon>Bacillales</taxon>
        <taxon>Paenibacillaceae</taxon>
        <taxon>Paenibacillus</taxon>
    </lineage>
</organism>
<feature type="domain" description="Type I restriction modification DNA specificity" evidence="4">
    <location>
        <begin position="17"/>
        <end position="167"/>
    </location>
</feature>
<dbReference type="InterPro" id="IPR044946">
    <property type="entry name" value="Restrct_endonuc_typeI_TRD_sf"/>
</dbReference>
<gene>
    <name evidence="5" type="ORF">PVOR_25363</name>
</gene>
<dbReference type="InterPro" id="IPR000055">
    <property type="entry name" value="Restrct_endonuc_typeI_TRD"/>
</dbReference>
<dbReference type="Pfam" id="PF01420">
    <property type="entry name" value="Methylase_S"/>
    <property type="match status" value="2"/>
</dbReference>
<keyword evidence="6" id="KW-1185">Reference proteome</keyword>
<protein>
    <submittedName>
        <fullName evidence="5">Restriction modification system DNA specificity domain protein</fullName>
    </submittedName>
</protein>
<evidence type="ECO:0000256" key="1">
    <source>
        <dbReference type="ARBA" id="ARBA00010923"/>
    </source>
</evidence>
<evidence type="ECO:0000259" key="4">
    <source>
        <dbReference type="Pfam" id="PF01420"/>
    </source>
</evidence>
<keyword evidence="3" id="KW-0238">DNA-binding</keyword>
<keyword evidence="2" id="KW-0680">Restriction system</keyword>
<dbReference type="PANTHER" id="PTHR30408">
    <property type="entry name" value="TYPE-1 RESTRICTION ENZYME ECOKI SPECIFICITY PROTEIN"/>
    <property type="match status" value="1"/>
</dbReference>
<dbReference type="Gene3D" id="1.10.287.1120">
    <property type="entry name" value="Bipartite methylase S protein"/>
    <property type="match status" value="1"/>
</dbReference>
<evidence type="ECO:0000313" key="6">
    <source>
        <dbReference type="Proteomes" id="UP000003094"/>
    </source>
</evidence>
<evidence type="ECO:0000256" key="3">
    <source>
        <dbReference type="ARBA" id="ARBA00023125"/>
    </source>
</evidence>
<dbReference type="InterPro" id="IPR052021">
    <property type="entry name" value="Type-I_RS_S_subunit"/>
</dbReference>
<proteinExistence type="inferred from homology"/>
<evidence type="ECO:0000256" key="2">
    <source>
        <dbReference type="ARBA" id="ARBA00022747"/>
    </source>
</evidence>
<dbReference type="EMBL" id="ADHJ01000041">
    <property type="protein sequence ID" value="EFU39348.1"/>
    <property type="molecule type" value="Genomic_DNA"/>
</dbReference>
<dbReference type="GO" id="GO:0003677">
    <property type="term" value="F:DNA binding"/>
    <property type="evidence" value="ECO:0007669"/>
    <property type="project" value="UniProtKB-KW"/>
</dbReference>
<dbReference type="AlphaFoldDB" id="A0A2R9SPQ9"/>
<dbReference type="Gene3D" id="3.90.220.20">
    <property type="entry name" value="DNA methylase specificity domains"/>
    <property type="match status" value="2"/>
</dbReference>
<dbReference type="SUPFAM" id="SSF116734">
    <property type="entry name" value="DNA methylase specificity domain"/>
    <property type="match status" value="2"/>
</dbReference>
<feature type="domain" description="Type I restriction modification DNA specificity" evidence="4">
    <location>
        <begin position="198"/>
        <end position="377"/>
    </location>
</feature>
<comment type="similarity">
    <text evidence="1">Belongs to the type-I restriction system S methylase family.</text>
</comment>
<reference evidence="5 6" key="1">
    <citation type="journal article" date="2010" name="BMC Genomics">
        <title>Genome sequence of the pattern forming Paenibacillus vortex bacterium reveals potential for thriving in complex environments.</title>
        <authorList>
            <person name="Sirota-Madi A."/>
            <person name="Olender T."/>
            <person name="Helman Y."/>
            <person name="Ingham C."/>
            <person name="Brainis I."/>
            <person name="Roth D."/>
            <person name="Hagi E."/>
            <person name="Brodsky L."/>
            <person name="Leshkowitz D."/>
            <person name="Galatenko V."/>
            <person name="Nikolaev V."/>
            <person name="Mugasimangalam R.C."/>
            <person name="Bransburg-Zabary S."/>
            <person name="Gutnick D.L."/>
            <person name="Lancet D."/>
            <person name="Ben-Jacob E."/>
        </authorList>
    </citation>
    <scope>NUCLEOTIDE SEQUENCE [LARGE SCALE GENOMIC DNA]</scope>
    <source>
        <strain evidence="5 6">V453</strain>
    </source>
</reference>
<sequence length="389" mass="43658">MGNKNTPKIRLAGFTDAWEQRKVIDIAPLQRGFDLPVSEMEAGSYPVIMSNGIGAYHSKYKAKAPGVVTGRSGTIGNLTFVEVDYWPHNTALWVTDFKRNDAKFIYYLYQKLDLKRYGTGSGVPTLNRNDVHLTKASIPSVAEQKQISRIFDSLDHIISLHQRKLNNAKKLKTGLLQKMFPKNGDNFPEIRFPGFTDAWEKRTLADITLKIGSGKTPKGGDSSYVLEGIPFLRSQNVYEDFVDLKDVAYITPQTDEEMKNSRVVKNDVLLNITGASIGRSAVYRYSVCANVNQHVCIVRPAEGYNSDFVQLNLTSPKGQGQINNNQAGGGREGLNFQQIGKMSFLFPSIEEQDQIGSFFRSLDQLTTLHQRELDALKETKKAFLQKMFV</sequence>
<dbReference type="RefSeq" id="WP_006211822.1">
    <property type="nucleotide sequence ID" value="NZ_ADHJ01000041.1"/>
</dbReference>
<comment type="caution">
    <text evidence="5">The sequence shown here is derived from an EMBL/GenBank/DDBJ whole genome shotgun (WGS) entry which is preliminary data.</text>
</comment>